<protein>
    <submittedName>
        <fullName evidence="1">Uncharacterized protein</fullName>
    </submittedName>
</protein>
<dbReference type="Proteomes" id="UP001500683">
    <property type="component" value="Unassembled WGS sequence"/>
</dbReference>
<gene>
    <name evidence="1" type="ORF">GCM10022214_71330</name>
</gene>
<sequence length="61" mass="6516">MELLLQKVGDVNKKWFKMAGLAFVIWYIVSRPEAAAGLVNQSLGGLGSAAESFSTFVSAIP</sequence>
<evidence type="ECO:0000313" key="1">
    <source>
        <dbReference type="EMBL" id="GAA4097105.1"/>
    </source>
</evidence>
<evidence type="ECO:0000313" key="2">
    <source>
        <dbReference type="Proteomes" id="UP001500683"/>
    </source>
</evidence>
<reference evidence="2" key="1">
    <citation type="journal article" date="2019" name="Int. J. Syst. Evol. Microbiol.">
        <title>The Global Catalogue of Microorganisms (GCM) 10K type strain sequencing project: providing services to taxonomists for standard genome sequencing and annotation.</title>
        <authorList>
            <consortium name="The Broad Institute Genomics Platform"/>
            <consortium name="The Broad Institute Genome Sequencing Center for Infectious Disease"/>
            <person name="Wu L."/>
            <person name="Ma J."/>
        </authorList>
    </citation>
    <scope>NUCLEOTIDE SEQUENCE [LARGE SCALE GENOMIC DNA]</scope>
    <source>
        <strain evidence="2">JCM 16702</strain>
    </source>
</reference>
<name>A0ABP7WWI8_9ACTN</name>
<organism evidence="1 2">
    <name type="scientific">Actinomadura miaoliensis</name>
    <dbReference type="NCBI Taxonomy" id="430685"/>
    <lineage>
        <taxon>Bacteria</taxon>
        <taxon>Bacillati</taxon>
        <taxon>Actinomycetota</taxon>
        <taxon>Actinomycetes</taxon>
        <taxon>Streptosporangiales</taxon>
        <taxon>Thermomonosporaceae</taxon>
        <taxon>Actinomadura</taxon>
    </lineage>
</organism>
<comment type="caution">
    <text evidence="1">The sequence shown here is derived from an EMBL/GenBank/DDBJ whole genome shotgun (WGS) entry which is preliminary data.</text>
</comment>
<proteinExistence type="predicted"/>
<keyword evidence="2" id="KW-1185">Reference proteome</keyword>
<accession>A0ABP7WWI8</accession>
<dbReference type="EMBL" id="BAAAZG010000055">
    <property type="protein sequence ID" value="GAA4097105.1"/>
    <property type="molecule type" value="Genomic_DNA"/>
</dbReference>